<dbReference type="Proteomes" id="UP000515908">
    <property type="component" value="Chromosome 18"/>
</dbReference>
<accession>A0A7G2CP35</accession>
<evidence type="ECO:0000256" key="1">
    <source>
        <dbReference type="SAM" id="MobiDB-lite"/>
    </source>
</evidence>
<keyword evidence="3" id="KW-1185">Reference proteome</keyword>
<name>A0A7G2CP35_9TRYP</name>
<protein>
    <submittedName>
        <fullName evidence="2">Uncharacterized protein</fullName>
    </submittedName>
</protein>
<evidence type="ECO:0000313" key="3">
    <source>
        <dbReference type="Proteomes" id="UP000515908"/>
    </source>
</evidence>
<evidence type="ECO:0000313" key="2">
    <source>
        <dbReference type="EMBL" id="CAD2220711.1"/>
    </source>
</evidence>
<reference evidence="2 3" key="1">
    <citation type="submission" date="2020-08" db="EMBL/GenBank/DDBJ databases">
        <authorList>
            <person name="Newling K."/>
            <person name="Davey J."/>
            <person name="Forrester S."/>
        </authorList>
    </citation>
    <scope>NUCLEOTIDE SEQUENCE [LARGE SCALE GENOMIC DNA]</scope>
    <source>
        <strain evidence="3">Crithidia deanei Carvalho (ATCC PRA-265)</strain>
    </source>
</reference>
<feature type="region of interest" description="Disordered" evidence="1">
    <location>
        <begin position="15"/>
        <end position="38"/>
    </location>
</feature>
<dbReference type="AlphaFoldDB" id="A0A7G2CP35"/>
<dbReference type="VEuPathDB" id="TriTrypDB:ADEAN_000823300"/>
<dbReference type="EMBL" id="LR877162">
    <property type="protein sequence ID" value="CAD2220711.1"/>
    <property type="molecule type" value="Genomic_DNA"/>
</dbReference>
<organism evidence="2 3">
    <name type="scientific">Angomonas deanei</name>
    <dbReference type="NCBI Taxonomy" id="59799"/>
    <lineage>
        <taxon>Eukaryota</taxon>
        <taxon>Discoba</taxon>
        <taxon>Euglenozoa</taxon>
        <taxon>Kinetoplastea</taxon>
        <taxon>Metakinetoplastina</taxon>
        <taxon>Trypanosomatida</taxon>
        <taxon>Trypanosomatidae</taxon>
        <taxon>Strigomonadinae</taxon>
        <taxon>Angomonas</taxon>
    </lineage>
</organism>
<gene>
    <name evidence="2" type="ORF">ADEAN_000823300</name>
</gene>
<proteinExistence type="predicted"/>
<sequence>MHMALHEKRLKLLFHHHHDQSSEKEDREEDEAYLSSLDPANSERDAFLHDTITYVDENLKTHFPSIFHTRVQKKK</sequence>